<dbReference type="InterPro" id="IPR002654">
    <property type="entry name" value="Glyco_trans_25"/>
</dbReference>
<evidence type="ECO:0000259" key="5">
    <source>
        <dbReference type="Pfam" id="PF01755"/>
    </source>
</evidence>
<evidence type="ECO:0000256" key="4">
    <source>
        <dbReference type="SAM" id="Phobius"/>
    </source>
</evidence>
<comment type="similarity">
    <text evidence="1">Belongs to the glycosyltransferase 25 family.</text>
</comment>
<name>A0AAN6U0J3_9PEZI</name>
<keyword evidence="2" id="KW-0328">Glycosyltransferase</keyword>
<evidence type="ECO:0000256" key="3">
    <source>
        <dbReference type="ARBA" id="ARBA00022679"/>
    </source>
</evidence>
<accession>A0AAN6U0J3</accession>
<dbReference type="InterPro" id="IPR050757">
    <property type="entry name" value="Collagen_mod_GT25"/>
</dbReference>
<dbReference type="PANTHER" id="PTHR10730">
    <property type="entry name" value="PROCOLLAGEN-LYSINE,2-OXOGLUTARATE 5-DIOXYGENASE/GLYCOSYLTRANSFERASE 25 FAMILY MEMBER"/>
    <property type="match status" value="1"/>
</dbReference>
<dbReference type="CDD" id="cd06532">
    <property type="entry name" value="Glyco_transf_25"/>
    <property type="match status" value="1"/>
</dbReference>
<sequence length="356" mass="39333">MDIRLPPRRIIYAVGTAFVVVAFLSIPFHGHLPHSSAFGKQRWASTSVPLGDIRNSTLGFKKIFVSGLPSRSDRRDGLALQAAPSGLEIEFIDGVLGKDVPDKAISKTSPDSQRLSDGVISCWRAHMNADRHRNLTSALILEDDADWNIRIRDQLYDFALTAHALTQPLRGHPDVYADPTYPRPHGDVDGGSVQEMDFHKLPATVLPSTSPYGDYWDLLWAGHCGMHSAFQHGNVPKGRVIRLNDETHTRACHHVQEGVCTLGYALSQRGAQTLLHEVALKDHGRAPDRQCLTTQPSLFRHHRMAGPKSATSDIGDHGSNGEVQDTAMTDMVRWSVRLNADALMEGKTDFADQYPD</sequence>
<protein>
    <submittedName>
        <fullName evidence="6">Glycosyltransferase family 25 protein</fullName>
    </submittedName>
</protein>
<evidence type="ECO:0000313" key="7">
    <source>
        <dbReference type="Proteomes" id="UP001302602"/>
    </source>
</evidence>
<evidence type="ECO:0000256" key="2">
    <source>
        <dbReference type="ARBA" id="ARBA00022676"/>
    </source>
</evidence>
<dbReference type="PANTHER" id="PTHR10730:SF53">
    <property type="entry name" value="GLYCOSYLTRANSFERASE 25 FAMILY MEMBER"/>
    <property type="match status" value="1"/>
</dbReference>
<dbReference type="GO" id="GO:0016740">
    <property type="term" value="F:transferase activity"/>
    <property type="evidence" value="ECO:0007669"/>
    <property type="project" value="UniProtKB-KW"/>
</dbReference>
<dbReference type="EMBL" id="MU853228">
    <property type="protein sequence ID" value="KAK4124054.1"/>
    <property type="molecule type" value="Genomic_DNA"/>
</dbReference>
<evidence type="ECO:0000313" key="6">
    <source>
        <dbReference type="EMBL" id="KAK4124054.1"/>
    </source>
</evidence>
<gene>
    <name evidence="6" type="ORF">N657DRAFT_664118</name>
</gene>
<feature type="domain" description="Glycosyl transferase family 25" evidence="5">
    <location>
        <begin position="61"/>
        <end position="150"/>
    </location>
</feature>
<reference evidence="6" key="1">
    <citation type="journal article" date="2023" name="Mol. Phylogenet. Evol.">
        <title>Genome-scale phylogeny and comparative genomics of the fungal order Sordariales.</title>
        <authorList>
            <person name="Hensen N."/>
            <person name="Bonometti L."/>
            <person name="Westerberg I."/>
            <person name="Brannstrom I.O."/>
            <person name="Guillou S."/>
            <person name="Cros-Aarteil S."/>
            <person name="Calhoun S."/>
            <person name="Haridas S."/>
            <person name="Kuo A."/>
            <person name="Mondo S."/>
            <person name="Pangilinan J."/>
            <person name="Riley R."/>
            <person name="LaButti K."/>
            <person name="Andreopoulos B."/>
            <person name="Lipzen A."/>
            <person name="Chen C."/>
            <person name="Yan M."/>
            <person name="Daum C."/>
            <person name="Ng V."/>
            <person name="Clum A."/>
            <person name="Steindorff A."/>
            <person name="Ohm R.A."/>
            <person name="Martin F."/>
            <person name="Silar P."/>
            <person name="Natvig D.O."/>
            <person name="Lalanne C."/>
            <person name="Gautier V."/>
            <person name="Ament-Velasquez S.L."/>
            <person name="Kruys A."/>
            <person name="Hutchinson M.I."/>
            <person name="Powell A.J."/>
            <person name="Barry K."/>
            <person name="Miller A.N."/>
            <person name="Grigoriev I.V."/>
            <person name="Debuchy R."/>
            <person name="Gladieux P."/>
            <person name="Hiltunen Thoren M."/>
            <person name="Johannesson H."/>
        </authorList>
    </citation>
    <scope>NUCLEOTIDE SEQUENCE</scope>
    <source>
        <strain evidence="6">CBS 731.68</strain>
    </source>
</reference>
<organism evidence="6 7">
    <name type="scientific">Parathielavia appendiculata</name>
    <dbReference type="NCBI Taxonomy" id="2587402"/>
    <lineage>
        <taxon>Eukaryota</taxon>
        <taxon>Fungi</taxon>
        <taxon>Dikarya</taxon>
        <taxon>Ascomycota</taxon>
        <taxon>Pezizomycotina</taxon>
        <taxon>Sordariomycetes</taxon>
        <taxon>Sordariomycetidae</taxon>
        <taxon>Sordariales</taxon>
        <taxon>Chaetomiaceae</taxon>
        <taxon>Parathielavia</taxon>
    </lineage>
</organism>
<evidence type="ECO:0000256" key="1">
    <source>
        <dbReference type="ARBA" id="ARBA00006721"/>
    </source>
</evidence>
<dbReference type="Proteomes" id="UP001302602">
    <property type="component" value="Unassembled WGS sequence"/>
</dbReference>
<keyword evidence="3" id="KW-0808">Transferase</keyword>
<dbReference type="Pfam" id="PF01755">
    <property type="entry name" value="Glyco_transf_25"/>
    <property type="match status" value="1"/>
</dbReference>
<comment type="caution">
    <text evidence="6">The sequence shown here is derived from an EMBL/GenBank/DDBJ whole genome shotgun (WGS) entry which is preliminary data.</text>
</comment>
<dbReference type="GeneID" id="87831989"/>
<dbReference type="RefSeq" id="XP_062647825.1">
    <property type="nucleotide sequence ID" value="XM_062795220.1"/>
</dbReference>
<feature type="transmembrane region" description="Helical" evidence="4">
    <location>
        <begin position="12"/>
        <end position="32"/>
    </location>
</feature>
<keyword evidence="4" id="KW-0472">Membrane</keyword>
<keyword evidence="7" id="KW-1185">Reference proteome</keyword>
<reference evidence="6" key="2">
    <citation type="submission" date="2023-05" db="EMBL/GenBank/DDBJ databases">
        <authorList>
            <consortium name="Lawrence Berkeley National Laboratory"/>
            <person name="Steindorff A."/>
            <person name="Hensen N."/>
            <person name="Bonometti L."/>
            <person name="Westerberg I."/>
            <person name="Brannstrom I.O."/>
            <person name="Guillou S."/>
            <person name="Cros-Aarteil S."/>
            <person name="Calhoun S."/>
            <person name="Haridas S."/>
            <person name="Kuo A."/>
            <person name="Mondo S."/>
            <person name="Pangilinan J."/>
            <person name="Riley R."/>
            <person name="Labutti K."/>
            <person name="Andreopoulos B."/>
            <person name="Lipzen A."/>
            <person name="Chen C."/>
            <person name="Yanf M."/>
            <person name="Daum C."/>
            <person name="Ng V."/>
            <person name="Clum A."/>
            <person name="Ohm R."/>
            <person name="Martin F."/>
            <person name="Silar P."/>
            <person name="Natvig D."/>
            <person name="Lalanne C."/>
            <person name="Gautier V."/>
            <person name="Ament-Velasquez S.L."/>
            <person name="Kruys A."/>
            <person name="Hutchinson M.I."/>
            <person name="Powell A.J."/>
            <person name="Barry K."/>
            <person name="Miller A.N."/>
            <person name="Grigoriev I.V."/>
            <person name="Debuchy R."/>
            <person name="Gladieux P."/>
            <person name="Thoren M.H."/>
            <person name="Johannesson H."/>
        </authorList>
    </citation>
    <scope>NUCLEOTIDE SEQUENCE</scope>
    <source>
        <strain evidence="6">CBS 731.68</strain>
    </source>
</reference>
<proteinExistence type="inferred from homology"/>
<keyword evidence="4" id="KW-0812">Transmembrane</keyword>
<dbReference type="AlphaFoldDB" id="A0AAN6U0J3"/>
<keyword evidence="4" id="KW-1133">Transmembrane helix</keyword>